<proteinExistence type="predicted"/>
<feature type="transmembrane region" description="Helical" evidence="1">
    <location>
        <begin position="35"/>
        <end position="68"/>
    </location>
</feature>
<dbReference type="RefSeq" id="WP_061776279.1">
    <property type="nucleotide sequence ID" value="NZ_AYZH01000007.1"/>
</dbReference>
<keyword evidence="1" id="KW-0472">Membrane</keyword>
<dbReference type="STRING" id="1423803.FD13_GL001876"/>
<evidence type="ECO:0000259" key="2">
    <source>
        <dbReference type="Pfam" id="PF22570"/>
    </source>
</evidence>
<sequence length="243" mass="26946">MKRNWFWGVFFVLSAGILITSQLGILTVHIGFWTLLLAMFLVAALVESLMHFSVGGIVFSLAFLAILFAKPLGIVQLAPWTILGAAVLLTIGLSMIFRPRWRWQGRFTGHHGESWHNGRHDWGRSVDAITDVNDSETVVDVNMSASIRYLQSDNLKSVRIKSSMGNAKVYFDDVTLSSEGAVAWVDNSFGGVELYVPKEWQVHIDLSTDFGTVGERGESTSTAEQKLVVKGRTSFGSVVIFYI</sequence>
<dbReference type="Proteomes" id="UP000051589">
    <property type="component" value="Unassembled WGS sequence"/>
</dbReference>
<dbReference type="PATRIC" id="fig|1423803.3.peg.1934"/>
<keyword evidence="1" id="KW-1133">Transmembrane helix</keyword>
<organism evidence="3 4">
    <name type="scientific">Levilactobacillus senmaizukei DSM 21775 = NBRC 103853</name>
    <dbReference type="NCBI Taxonomy" id="1423803"/>
    <lineage>
        <taxon>Bacteria</taxon>
        <taxon>Bacillati</taxon>
        <taxon>Bacillota</taxon>
        <taxon>Bacilli</taxon>
        <taxon>Lactobacillales</taxon>
        <taxon>Lactobacillaceae</taxon>
        <taxon>Levilactobacillus</taxon>
    </lineage>
</organism>
<accession>A0A0R2DNV5</accession>
<feature type="transmembrane region" description="Helical" evidence="1">
    <location>
        <begin position="74"/>
        <end position="97"/>
    </location>
</feature>
<keyword evidence="4" id="KW-1185">Reference proteome</keyword>
<feature type="transmembrane region" description="Helical" evidence="1">
    <location>
        <begin position="6"/>
        <end position="28"/>
    </location>
</feature>
<evidence type="ECO:0000256" key="1">
    <source>
        <dbReference type="SAM" id="Phobius"/>
    </source>
</evidence>
<protein>
    <recommendedName>
        <fullName evidence="2">LiaF transmembrane domain-containing protein</fullName>
    </recommendedName>
</protein>
<feature type="domain" description="LiaF transmembrane" evidence="2">
    <location>
        <begin position="6"/>
        <end position="102"/>
    </location>
</feature>
<dbReference type="EMBL" id="AYZH01000007">
    <property type="protein sequence ID" value="KRN02423.1"/>
    <property type="molecule type" value="Genomic_DNA"/>
</dbReference>
<gene>
    <name evidence="3" type="ORF">FD13_GL001876</name>
</gene>
<reference evidence="3 4" key="1">
    <citation type="journal article" date="2015" name="Genome Announc.">
        <title>Expanding the biotechnology potential of lactobacilli through comparative genomics of 213 strains and associated genera.</title>
        <authorList>
            <person name="Sun Z."/>
            <person name="Harris H.M."/>
            <person name="McCann A."/>
            <person name="Guo C."/>
            <person name="Argimon S."/>
            <person name="Zhang W."/>
            <person name="Yang X."/>
            <person name="Jeffery I.B."/>
            <person name="Cooney J.C."/>
            <person name="Kagawa T.F."/>
            <person name="Liu W."/>
            <person name="Song Y."/>
            <person name="Salvetti E."/>
            <person name="Wrobel A."/>
            <person name="Rasinkangas P."/>
            <person name="Parkhill J."/>
            <person name="Rea M.C."/>
            <person name="O'Sullivan O."/>
            <person name="Ritari J."/>
            <person name="Douillard F.P."/>
            <person name="Paul Ross R."/>
            <person name="Yang R."/>
            <person name="Briner A.E."/>
            <person name="Felis G.E."/>
            <person name="de Vos W.M."/>
            <person name="Barrangou R."/>
            <person name="Klaenhammer T.R."/>
            <person name="Caufield P.W."/>
            <person name="Cui Y."/>
            <person name="Zhang H."/>
            <person name="O'Toole P.W."/>
        </authorList>
    </citation>
    <scope>NUCLEOTIDE SEQUENCE [LARGE SCALE GENOMIC DNA]</scope>
    <source>
        <strain evidence="3 4">DSM 21775</strain>
    </source>
</reference>
<dbReference type="AlphaFoldDB" id="A0A0R2DNV5"/>
<keyword evidence="1" id="KW-0812">Transmembrane</keyword>
<dbReference type="Pfam" id="PF22570">
    <property type="entry name" value="LiaF-TM"/>
    <property type="match status" value="1"/>
</dbReference>
<evidence type="ECO:0000313" key="3">
    <source>
        <dbReference type="EMBL" id="KRN02423.1"/>
    </source>
</evidence>
<comment type="caution">
    <text evidence="3">The sequence shown here is derived from an EMBL/GenBank/DDBJ whole genome shotgun (WGS) entry which is preliminary data.</text>
</comment>
<evidence type="ECO:0000313" key="4">
    <source>
        <dbReference type="Proteomes" id="UP000051589"/>
    </source>
</evidence>
<dbReference type="OrthoDB" id="2249781at2"/>
<name>A0A0R2DNV5_9LACO</name>
<dbReference type="InterPro" id="IPR054331">
    <property type="entry name" value="LiaF_TM"/>
</dbReference>